<evidence type="ECO:0000313" key="7">
    <source>
        <dbReference type="Proteomes" id="UP001288320"/>
    </source>
</evidence>
<dbReference type="RefSeq" id="WP_087070763.1">
    <property type="nucleotide sequence ID" value="NZ_CAUPFC010000008.1"/>
</dbReference>
<evidence type="ECO:0000256" key="5">
    <source>
        <dbReference type="PIRSR" id="PIRSR016020-1"/>
    </source>
</evidence>
<reference evidence="6" key="1">
    <citation type="submission" date="2023-10" db="EMBL/GenBank/DDBJ databases">
        <title>Whole Genome based description of the genera Actinobaculum and Actinotignum reveals a complex phylogenetic relationship within the species included in the genus Actinotignum.</title>
        <authorList>
            <person name="Jensen C.S."/>
            <person name="Dargis R."/>
            <person name="Kemp M."/>
            <person name="Christensen J.J."/>
        </authorList>
    </citation>
    <scope>NUCLEOTIDE SEQUENCE</scope>
    <source>
        <strain evidence="6">SLA_B245</strain>
    </source>
</reference>
<name>A0AAW9HA15_9ACTO</name>
<dbReference type="GO" id="GO:0030246">
    <property type="term" value="F:carbohydrate binding"/>
    <property type="evidence" value="ECO:0007669"/>
    <property type="project" value="UniProtKB-UniRule"/>
</dbReference>
<evidence type="ECO:0000256" key="3">
    <source>
        <dbReference type="ARBA" id="ARBA00023235"/>
    </source>
</evidence>
<dbReference type="InterPro" id="IPR014718">
    <property type="entry name" value="GH-type_carb-bd"/>
</dbReference>
<dbReference type="GO" id="GO:0047938">
    <property type="term" value="F:glucose-6-phosphate 1-epimerase activity"/>
    <property type="evidence" value="ECO:0007669"/>
    <property type="project" value="UniProtKB-UniRule"/>
</dbReference>
<feature type="active site" evidence="5">
    <location>
        <position position="161"/>
    </location>
</feature>
<dbReference type="Proteomes" id="UP001288320">
    <property type="component" value="Unassembled WGS sequence"/>
</dbReference>
<dbReference type="AlphaFoldDB" id="A0AAW9HA15"/>
<comment type="caution">
    <text evidence="6">The sequence shown here is derived from an EMBL/GenBank/DDBJ whole genome shotgun (WGS) entry which is preliminary data.</text>
</comment>
<dbReference type="GO" id="GO:0005975">
    <property type="term" value="P:carbohydrate metabolic process"/>
    <property type="evidence" value="ECO:0007669"/>
    <property type="project" value="InterPro"/>
</dbReference>
<dbReference type="PIRSF" id="PIRSF016020">
    <property type="entry name" value="PHexose_mutarotase"/>
    <property type="match status" value="1"/>
</dbReference>
<accession>A0AAW9HA15</accession>
<evidence type="ECO:0000256" key="2">
    <source>
        <dbReference type="ARBA" id="ARBA00005866"/>
    </source>
</evidence>
<evidence type="ECO:0000256" key="1">
    <source>
        <dbReference type="ARBA" id="ARBA00001096"/>
    </source>
</evidence>
<dbReference type="EC" id="5.1.3.15" evidence="4"/>
<dbReference type="PANTHER" id="PTHR11122">
    <property type="entry name" value="APOSPORY-ASSOCIATED PROTEIN C-RELATED"/>
    <property type="match status" value="1"/>
</dbReference>
<gene>
    <name evidence="6" type="ORF">R6G74_01360</name>
</gene>
<dbReference type="InterPro" id="IPR008183">
    <property type="entry name" value="Aldose_1/G6P_1-epimerase"/>
</dbReference>
<dbReference type="InterPro" id="IPR025532">
    <property type="entry name" value="G6P_1-epimerase"/>
</dbReference>
<dbReference type="Pfam" id="PF01263">
    <property type="entry name" value="Aldose_epim"/>
    <property type="match status" value="1"/>
</dbReference>
<evidence type="ECO:0000256" key="4">
    <source>
        <dbReference type="PIRNR" id="PIRNR016020"/>
    </source>
</evidence>
<dbReference type="GeneID" id="92814218"/>
<evidence type="ECO:0000313" key="6">
    <source>
        <dbReference type="EMBL" id="MDY5139965.1"/>
    </source>
</evidence>
<dbReference type="Gene3D" id="2.70.98.10">
    <property type="match status" value="1"/>
</dbReference>
<sequence>MTQSIPFAEQNIAGVSLVTRGDLSALEINTDTVSGTVFPYGAHVASWKPAGFEDVLYMSELSGLTQGTPIRGGIPVVAPWFGPSDNGLHGWARIQDWTLESVSGDSTAVEATFTLASSTLGGELGDSLKLAYTVHLGSDFWVRLSATNTGTENIAPELALHAYWAVDAQTLRIEGIEEGGIDRLADNAQLPAGPFEALEGQTVDRFYPFAGDIVLVDAGGKRKITLSSEESDKSVVWNPGTKGSAANADMPDDAWKHFVCVEATRVREGAPQLAPGESATLTLHATVEQLG</sequence>
<keyword evidence="3 4" id="KW-0413">Isomerase</keyword>
<organism evidence="6 7">
    <name type="scientific">Actinotignum timonense</name>
    <dbReference type="NCBI Taxonomy" id="1870995"/>
    <lineage>
        <taxon>Bacteria</taxon>
        <taxon>Bacillati</taxon>
        <taxon>Actinomycetota</taxon>
        <taxon>Actinomycetes</taxon>
        <taxon>Actinomycetales</taxon>
        <taxon>Actinomycetaceae</taxon>
        <taxon>Actinotignum</taxon>
    </lineage>
</organism>
<dbReference type="PANTHER" id="PTHR11122:SF13">
    <property type="entry name" value="GLUCOSE-6-PHOSPHATE 1-EPIMERASE"/>
    <property type="match status" value="1"/>
</dbReference>
<comment type="similarity">
    <text evidence="2 4">Belongs to the glucose-6-phosphate 1-epimerase family.</text>
</comment>
<comment type="catalytic activity">
    <reaction evidence="1">
        <text>alpha-D-glucose 6-phosphate = beta-D-glucose 6-phosphate</text>
        <dbReference type="Rhea" id="RHEA:16249"/>
        <dbReference type="ChEBI" id="CHEBI:58225"/>
        <dbReference type="ChEBI" id="CHEBI:58247"/>
        <dbReference type="EC" id="5.1.3.15"/>
    </reaction>
</comment>
<dbReference type="SUPFAM" id="SSF74650">
    <property type="entry name" value="Galactose mutarotase-like"/>
    <property type="match status" value="1"/>
</dbReference>
<dbReference type="EMBL" id="JAWNFV010000002">
    <property type="protein sequence ID" value="MDY5139965.1"/>
    <property type="molecule type" value="Genomic_DNA"/>
</dbReference>
<protein>
    <recommendedName>
        <fullName evidence="4">Putative glucose-6-phosphate 1-epimerase</fullName>
        <ecNumber evidence="4">5.1.3.15</ecNumber>
    </recommendedName>
</protein>
<proteinExistence type="inferred from homology"/>
<dbReference type="InterPro" id="IPR011013">
    <property type="entry name" value="Gal_mutarotase_sf_dom"/>
</dbReference>
<feature type="active site" evidence="5">
    <location>
        <position position="262"/>
    </location>
</feature>